<dbReference type="Gramene" id="VVA38420">
    <property type="protein sequence ID" value="VVA38420"/>
    <property type="gene ID" value="Prudul26B014349"/>
</dbReference>
<reference evidence="3" key="1">
    <citation type="journal article" date="2020" name="Plant J.">
        <title>Transposons played a major role in the diversification between the closely related almond and peach genomes: results from the almond genome sequence.</title>
        <authorList>
            <person name="Alioto T."/>
            <person name="Alexiou K.G."/>
            <person name="Bardil A."/>
            <person name="Barteri F."/>
            <person name="Castanera R."/>
            <person name="Cruz F."/>
            <person name="Dhingra A."/>
            <person name="Duval H."/>
            <person name="Fernandez I Marti A."/>
            <person name="Frias L."/>
            <person name="Galan B."/>
            <person name="Garcia J.L."/>
            <person name="Howad W."/>
            <person name="Gomez-Garrido J."/>
            <person name="Gut M."/>
            <person name="Julca I."/>
            <person name="Morata J."/>
            <person name="Puigdomenech P."/>
            <person name="Ribeca P."/>
            <person name="Rubio Cabetas M.J."/>
            <person name="Vlasova A."/>
            <person name="Wirthensohn M."/>
            <person name="Garcia-Mas J."/>
            <person name="Gabaldon T."/>
            <person name="Casacuberta J.M."/>
            <person name="Arus P."/>
        </authorList>
    </citation>
    <scope>NUCLEOTIDE SEQUENCE [LARGE SCALE GENOMIC DNA]</scope>
    <source>
        <strain evidence="3">cv. Texas</strain>
    </source>
</reference>
<dbReference type="InParanoid" id="A0A5E4GFK8"/>
<dbReference type="Proteomes" id="UP000327085">
    <property type="component" value="Chromosome 3"/>
</dbReference>
<sequence length="129" mass="14377">MGEQCSVPQALEDKRTCPCRNLSSSSGGSDPQSPWLRKPRSKNPKKLLRSQALSVSLLLQNCKYPNRRATQSSPIFLACEYLHRCSPGDCLCVKKGLRLPLLLLWDRVCAFASSNRSRENCSKGVLLLL</sequence>
<dbReference type="AlphaFoldDB" id="A0A5E4GFK8"/>
<organism evidence="2 3">
    <name type="scientific">Prunus dulcis</name>
    <name type="common">Almond</name>
    <name type="synonym">Amygdalus dulcis</name>
    <dbReference type="NCBI Taxonomy" id="3755"/>
    <lineage>
        <taxon>Eukaryota</taxon>
        <taxon>Viridiplantae</taxon>
        <taxon>Streptophyta</taxon>
        <taxon>Embryophyta</taxon>
        <taxon>Tracheophyta</taxon>
        <taxon>Spermatophyta</taxon>
        <taxon>Magnoliopsida</taxon>
        <taxon>eudicotyledons</taxon>
        <taxon>Gunneridae</taxon>
        <taxon>Pentapetalae</taxon>
        <taxon>rosids</taxon>
        <taxon>fabids</taxon>
        <taxon>Rosales</taxon>
        <taxon>Rosaceae</taxon>
        <taxon>Amygdaloideae</taxon>
        <taxon>Amygdaleae</taxon>
        <taxon>Prunus</taxon>
    </lineage>
</organism>
<proteinExistence type="predicted"/>
<accession>A0A5E4GFK8</accession>
<name>A0A5E4GFK8_PRUDU</name>
<evidence type="ECO:0000313" key="2">
    <source>
        <dbReference type="EMBL" id="VVA38420.1"/>
    </source>
</evidence>
<dbReference type="EMBL" id="CABIKO010000641">
    <property type="protein sequence ID" value="VVA38420.1"/>
    <property type="molecule type" value="Genomic_DNA"/>
</dbReference>
<gene>
    <name evidence="2" type="ORF">ALMOND_2B014349</name>
</gene>
<feature type="region of interest" description="Disordered" evidence="1">
    <location>
        <begin position="18"/>
        <end position="45"/>
    </location>
</feature>
<protein>
    <submittedName>
        <fullName evidence="2">PREDICTED: LOC109947937 isoform</fullName>
    </submittedName>
</protein>
<evidence type="ECO:0000313" key="3">
    <source>
        <dbReference type="Proteomes" id="UP000327085"/>
    </source>
</evidence>
<evidence type="ECO:0000256" key="1">
    <source>
        <dbReference type="SAM" id="MobiDB-lite"/>
    </source>
</evidence>